<feature type="transmembrane region" description="Helical" evidence="5">
    <location>
        <begin position="207"/>
        <end position="231"/>
    </location>
</feature>
<dbReference type="GO" id="GO:0005261">
    <property type="term" value="F:monoatomic cation channel activity"/>
    <property type="evidence" value="ECO:0007669"/>
    <property type="project" value="InterPro"/>
</dbReference>
<organism evidence="7 8">
    <name type="scientific">Acrobeloides nanus</name>
    <dbReference type="NCBI Taxonomy" id="290746"/>
    <lineage>
        <taxon>Eukaryota</taxon>
        <taxon>Metazoa</taxon>
        <taxon>Ecdysozoa</taxon>
        <taxon>Nematoda</taxon>
        <taxon>Chromadorea</taxon>
        <taxon>Rhabditida</taxon>
        <taxon>Tylenchina</taxon>
        <taxon>Cephalobomorpha</taxon>
        <taxon>Cephaloboidea</taxon>
        <taxon>Cephalobidae</taxon>
        <taxon>Acrobeloides</taxon>
    </lineage>
</organism>
<dbReference type="PANTHER" id="PTHR46141">
    <property type="entry name" value="SODIUM LEAK CHANNEL NON-SELECTIVE PROTEIN"/>
    <property type="match status" value="1"/>
</dbReference>
<keyword evidence="2 5" id="KW-0812">Transmembrane</keyword>
<dbReference type="GO" id="GO:0032224">
    <property type="term" value="P:positive regulation of synaptic transmission, cholinergic"/>
    <property type="evidence" value="ECO:0007669"/>
    <property type="project" value="TreeGrafter"/>
</dbReference>
<dbReference type="GO" id="GO:0032230">
    <property type="term" value="P:positive regulation of synaptic transmission, GABAergic"/>
    <property type="evidence" value="ECO:0007669"/>
    <property type="project" value="TreeGrafter"/>
</dbReference>
<dbReference type="GO" id="GO:0005886">
    <property type="term" value="C:plasma membrane"/>
    <property type="evidence" value="ECO:0007669"/>
    <property type="project" value="TreeGrafter"/>
</dbReference>
<feature type="transmembrane region" description="Helical" evidence="5">
    <location>
        <begin position="364"/>
        <end position="384"/>
    </location>
</feature>
<dbReference type="Proteomes" id="UP000887540">
    <property type="component" value="Unplaced"/>
</dbReference>
<name>A0A914C5K7_9BILA</name>
<comment type="subcellular location">
    <subcellularLocation>
        <location evidence="1">Membrane</location>
        <topology evidence="1">Multi-pass membrane protein</topology>
    </subcellularLocation>
</comment>
<evidence type="ECO:0000256" key="5">
    <source>
        <dbReference type="SAM" id="Phobius"/>
    </source>
</evidence>
<dbReference type="InterPro" id="IPR028823">
    <property type="entry name" value="NALCN"/>
</dbReference>
<dbReference type="AlphaFoldDB" id="A0A914C5K7"/>
<keyword evidence="3 5" id="KW-1133">Transmembrane helix</keyword>
<feature type="transmembrane region" description="Helical" evidence="5">
    <location>
        <begin position="251"/>
        <end position="273"/>
    </location>
</feature>
<reference evidence="8" key="1">
    <citation type="submission" date="2022-11" db="UniProtKB">
        <authorList>
            <consortium name="WormBaseParasite"/>
        </authorList>
    </citation>
    <scope>IDENTIFICATION</scope>
</reference>
<evidence type="ECO:0000256" key="1">
    <source>
        <dbReference type="ARBA" id="ARBA00004141"/>
    </source>
</evidence>
<feature type="transmembrane region" description="Helical" evidence="5">
    <location>
        <begin position="133"/>
        <end position="155"/>
    </location>
</feature>
<dbReference type="SUPFAM" id="SSF81324">
    <property type="entry name" value="Voltage-gated potassium channels"/>
    <property type="match status" value="1"/>
</dbReference>
<evidence type="ECO:0000256" key="3">
    <source>
        <dbReference type="ARBA" id="ARBA00022989"/>
    </source>
</evidence>
<evidence type="ECO:0000313" key="7">
    <source>
        <dbReference type="Proteomes" id="UP000887540"/>
    </source>
</evidence>
<evidence type="ECO:0000256" key="4">
    <source>
        <dbReference type="ARBA" id="ARBA00023136"/>
    </source>
</evidence>
<dbReference type="InterPro" id="IPR027359">
    <property type="entry name" value="Volt_channel_dom_sf"/>
</dbReference>
<feature type="transmembrane region" description="Helical" evidence="5">
    <location>
        <begin position="176"/>
        <end position="195"/>
    </location>
</feature>
<dbReference type="Gene3D" id="1.20.120.350">
    <property type="entry name" value="Voltage-gated potassium channels. Chain C"/>
    <property type="match status" value="1"/>
</dbReference>
<proteinExistence type="predicted"/>
<protein>
    <submittedName>
        <fullName evidence="8">Ion transport domain-containing protein</fullName>
    </submittedName>
</protein>
<accession>A0A914C5K7</accession>
<sequence length="453" mass="51915">MPPIYSPVEDSDSGHRKQSLIVQQHERRKSISVAKAAVISSAMLARKDSLTNLNRVNTIGTPAGTMPSHIKRDSMAAIADLLAATSVGGAPKKKRKPSILDNPNAERLLKVACILSLVTVCMNTPKTLKIFPILNYPILVIDTIVTLIFTGEALIRINHMGLIQDHSSYLRDKWCEFDFVILLFHWFSLLLHIYLNMSPLFPHLELVYYDYFGIIRCIRPLIIIRFIRLLLKFKLPKNRIQQLLKRSSTQVQNVTVFFVFFMALYAIMGIQLFGRMDYHCVVKNTNPKNVTINDLAIPDTMCSQKGGGGYECPDNMECMKLDLSAKAEGFYGMFDHFGASVFTVYLAASEEGWVYVLYDCIDSMPSYVAFLYFITLLFFLAWLVKNVFIAVITETFAEIRVQFSEMWTKKEVTIDDELKQKIEKTEEGWRLIRLDAELQHMSGRIKTLQRDWF</sequence>
<dbReference type="InterPro" id="IPR005821">
    <property type="entry name" value="Ion_trans_dom"/>
</dbReference>
<dbReference type="Gene3D" id="1.10.287.70">
    <property type="match status" value="1"/>
</dbReference>
<feature type="domain" description="Ion transport" evidence="6">
    <location>
        <begin position="111"/>
        <end position="401"/>
    </location>
</feature>
<evidence type="ECO:0000259" key="6">
    <source>
        <dbReference type="Pfam" id="PF00520"/>
    </source>
</evidence>
<dbReference type="Pfam" id="PF00520">
    <property type="entry name" value="Ion_trans"/>
    <property type="match status" value="1"/>
</dbReference>
<dbReference type="PANTHER" id="PTHR46141:SF2">
    <property type="entry name" value="ION TRANSPORT DOMAIN-CONTAINING PROTEIN"/>
    <property type="match status" value="1"/>
</dbReference>
<evidence type="ECO:0000256" key="2">
    <source>
        <dbReference type="ARBA" id="ARBA00022692"/>
    </source>
</evidence>
<dbReference type="WBParaSite" id="ACRNAN_Path_355.g1350.t1">
    <property type="protein sequence ID" value="ACRNAN_Path_355.g1350.t1"/>
    <property type="gene ID" value="ACRNAN_Path_355.g1350"/>
</dbReference>
<keyword evidence="7" id="KW-1185">Reference proteome</keyword>
<keyword evidence="4 5" id="KW-0472">Membrane</keyword>
<evidence type="ECO:0000313" key="8">
    <source>
        <dbReference type="WBParaSite" id="ACRNAN_Path_355.g1350.t1"/>
    </source>
</evidence>